<sequence>MMVTHALGHNSNWNIESYLEHNIGDFFLITAFTHGADFDKKPLLKKVIDLSMVDLQFYGKKESANLEKGKLSEFPFHPANCDSDEITNLYFDNCVKQAIEFQKDKNIKHIIIPNFYENEDVEDIVATIKTINKYVSKLKRKDEKYFMTLPFANHVITDKAKVEEILFACTDMNICFDGYYITCENKPEYRKKLTTDFKIYKNLSRVFKTLKDQDFTTIYAYANWDAILYLAQTNIDYITVGTYENLRNFDVKRFTENTSGGGSKGYYFSEKLLNMVRADDVTMLNETGKISIIKNEKNIFSDIILQQGYPWNIHKPDVNKNYLLSITRLLKKISRIDDLGSRKDFVLRLIDSAINNYDRLESNKIFLNNESSNYHLNTWKTYLANS</sequence>
<keyword evidence="2" id="KW-1185">Reference proteome</keyword>
<reference evidence="1 2" key="1">
    <citation type="submission" date="2023-09" db="EMBL/GenBank/DDBJ databases">
        <title>Novel taxa isolated from Blanes Bay.</title>
        <authorList>
            <person name="Rey-Velasco X."/>
            <person name="Lucena T."/>
        </authorList>
    </citation>
    <scope>NUCLEOTIDE SEQUENCE [LARGE SCALE GENOMIC DNA]</scope>
    <source>
        <strain evidence="1 2">S334</strain>
    </source>
</reference>
<dbReference type="Proteomes" id="UP001250656">
    <property type="component" value="Unassembled WGS sequence"/>
</dbReference>
<organism evidence="1 2">
    <name type="scientific">Pricia mediterranea</name>
    <dbReference type="NCBI Taxonomy" id="3076079"/>
    <lineage>
        <taxon>Bacteria</taxon>
        <taxon>Pseudomonadati</taxon>
        <taxon>Bacteroidota</taxon>
        <taxon>Flavobacteriia</taxon>
        <taxon>Flavobacteriales</taxon>
        <taxon>Flavobacteriaceae</taxon>
        <taxon>Pricia</taxon>
    </lineage>
</organism>
<accession>A0ABU3L438</accession>
<dbReference type="RefSeq" id="WP_314013685.1">
    <property type="nucleotide sequence ID" value="NZ_JAVTTP010000001.1"/>
</dbReference>
<gene>
    <name evidence="1" type="ORF">RQM65_06920</name>
</gene>
<evidence type="ECO:0000313" key="1">
    <source>
        <dbReference type="EMBL" id="MDT7828390.1"/>
    </source>
</evidence>
<name>A0ABU3L438_9FLAO</name>
<dbReference type="EMBL" id="JAVTTP010000001">
    <property type="protein sequence ID" value="MDT7828390.1"/>
    <property type="molecule type" value="Genomic_DNA"/>
</dbReference>
<protein>
    <submittedName>
        <fullName evidence="1">Uncharacterized protein</fullName>
    </submittedName>
</protein>
<proteinExistence type="predicted"/>
<evidence type="ECO:0000313" key="2">
    <source>
        <dbReference type="Proteomes" id="UP001250656"/>
    </source>
</evidence>
<comment type="caution">
    <text evidence="1">The sequence shown here is derived from an EMBL/GenBank/DDBJ whole genome shotgun (WGS) entry which is preliminary data.</text>
</comment>